<evidence type="ECO:0000259" key="3">
    <source>
        <dbReference type="Pfam" id="PF24883"/>
    </source>
</evidence>
<feature type="domain" description="Nephrocystin 3-like N-terminal" evidence="3">
    <location>
        <begin position="365"/>
        <end position="532"/>
    </location>
</feature>
<dbReference type="Gene3D" id="3.40.50.300">
    <property type="entry name" value="P-loop containing nucleotide triphosphate hydrolases"/>
    <property type="match status" value="1"/>
</dbReference>
<dbReference type="STRING" id="1283841.A0A084Q8K0"/>
<protein>
    <recommendedName>
        <fullName evidence="3">Nephrocystin 3-like N-terminal domain-containing protein</fullName>
    </recommendedName>
</protein>
<feature type="compositionally biased region" description="Polar residues" evidence="2">
    <location>
        <begin position="70"/>
        <end position="82"/>
    </location>
</feature>
<dbReference type="SMART" id="SM00248">
    <property type="entry name" value="ANK"/>
    <property type="match status" value="4"/>
</dbReference>
<dbReference type="InterPro" id="IPR027417">
    <property type="entry name" value="P-loop_NTPase"/>
</dbReference>
<dbReference type="InterPro" id="IPR036770">
    <property type="entry name" value="Ankyrin_rpt-contain_sf"/>
</dbReference>
<dbReference type="Proteomes" id="UP000028524">
    <property type="component" value="Unassembled WGS sequence"/>
</dbReference>
<feature type="compositionally biased region" description="Low complexity" evidence="2">
    <location>
        <begin position="25"/>
        <end position="39"/>
    </location>
</feature>
<evidence type="ECO:0000256" key="2">
    <source>
        <dbReference type="SAM" id="MobiDB-lite"/>
    </source>
</evidence>
<evidence type="ECO:0000313" key="4">
    <source>
        <dbReference type="EMBL" id="KFA60285.1"/>
    </source>
</evidence>
<gene>
    <name evidence="4" type="ORF">S40285_07395</name>
</gene>
<keyword evidence="5" id="KW-1185">Reference proteome</keyword>
<dbReference type="Pfam" id="PF24883">
    <property type="entry name" value="NPHP3_N"/>
    <property type="match status" value="1"/>
</dbReference>
<dbReference type="AlphaFoldDB" id="A0A084Q8K0"/>
<dbReference type="Gene3D" id="1.25.40.20">
    <property type="entry name" value="Ankyrin repeat-containing domain"/>
    <property type="match status" value="1"/>
</dbReference>
<sequence length="1229" mass="138543">MGHFLDRLRRRTARHSPINVHDDTPTQQKAAATPDAAPASKEQAQPGEQHTVPRHEPPSGNLVVLGHAQPPQSREVTVSGQAPQIEDSSVQAGTSQNTQAGELVGQQAVPQTAEQHGANGKAHDPVPSDLWSAAYKEAVGQVDQEIGTLVRSGRNLEELFQSLNEANELHKEESILRRGMERIKKPMEYLQMILNVTSPAAGMNPASSVAFGVVQSVATLAIGVCGVEERLNQQITRMLEHIDIIDGCDALAQRLDAGMSIHMALVVVYKDLLLFYHAVLQVLTKKSVALAMMSEQLNERVPPVVEDFLHHSDQLRQHISNATSEVVKNIEKYFIEAMIQTHLGSQKIKQRDTFHLELTERRAPGACQWLIEEPAFRAWYNNTITKPLVIFGDMGCGKTVSMSFLIDHVQQLIKSQIPHPMICYHYCRDDESGNDLYIFSSLLQQLMHQQPRLKVQFFRWLDNHPKSRPSPTQDPALLTKFFFDSAKDLGRPLYIVIDGLDECENAARNRLIASLKDHSAANPKIRVCLSSRYRKEIQDLLAGSSEIRIRADPSRDSTIVSHLVKKQLSFEEDETRDFVISRLSELAKGSAIWIQMAVDLLQSYPTDAPGDLEVYLRDDLPRSELSDLYAKLFSQVTQNLQPNKKTLADALEILAVAERPLSITELGWAVAQRGSGAKATTVESLKKFVSTKKFLGFISPFISNIDFEAKDKYQIRLAHQSIRQMVLQTSPLQWAQLRDSDIVSDEVVFQRRSELHGMLVRACVRYCLMTDLDDKELFTEEQDQAQTFDDMPGMDVFDDEEEETAGNSPYEDHVSLHKTEEQTFDPSDRGFGGFFTYASCYWLHHLRRAKEEHGLALSDILALTTAGTRKSQNWWDQYHRPDCTLKADESQGRPGSLETLSIVFVFGSETLALELLGMLVKQSDAEYVLEQKKNAVDDLIRLGELHRLPLLITYSPDEDLKPCMDLFGNVMRYWAQANQQMTKETEKRFEAIFNHMAGAFGIMVQQEWGNHMLCLAASCGCIPMLRRLFTAAVSDLALKAEILRSPHRDQGRLNTAVYHQSVGDAAWNGQRDTVAFLLKQDGIDAHLHYVDIVGNNVFHKATRHGDVEMFRLLVSRFPEGVNHRRSDGDTPLQMLVFQQNNHEVVKFLLEVAHADVRCGFTDKSSDWHEPLRMATRYGDLAMCQTLVDIGGADPMSVFEQSGETLKFKDPLDREEMAGKLQEYLLSTKR</sequence>
<accession>A0A084Q8K0</accession>
<dbReference type="InParanoid" id="A0A084Q8K0"/>
<reference evidence="4 5" key="1">
    <citation type="journal article" date="2014" name="BMC Genomics">
        <title>Comparative genome sequencing reveals chemotype-specific gene clusters in the toxigenic black mold Stachybotrys.</title>
        <authorList>
            <person name="Semeiks J."/>
            <person name="Borek D."/>
            <person name="Otwinowski Z."/>
            <person name="Grishin N.V."/>
        </authorList>
    </citation>
    <scope>NUCLEOTIDE SEQUENCE [LARGE SCALE GENOMIC DNA]</scope>
    <source>
        <strain evidence="4 5">IBT 40285</strain>
    </source>
</reference>
<dbReference type="SUPFAM" id="SSF48403">
    <property type="entry name" value="Ankyrin repeat"/>
    <property type="match status" value="1"/>
</dbReference>
<dbReference type="InterPro" id="IPR002110">
    <property type="entry name" value="Ankyrin_rpt"/>
</dbReference>
<dbReference type="PANTHER" id="PTHR10039">
    <property type="entry name" value="AMELOGENIN"/>
    <property type="match status" value="1"/>
</dbReference>
<dbReference type="InterPro" id="IPR056884">
    <property type="entry name" value="NPHP3-like_N"/>
</dbReference>
<dbReference type="PANTHER" id="PTHR10039:SF10">
    <property type="entry name" value="NACHT DOMAIN-CONTAINING PROTEIN"/>
    <property type="match status" value="1"/>
</dbReference>
<organism evidence="4 5">
    <name type="scientific">Stachybotrys chlorohalonatus (strain IBT 40285)</name>
    <dbReference type="NCBI Taxonomy" id="1283841"/>
    <lineage>
        <taxon>Eukaryota</taxon>
        <taxon>Fungi</taxon>
        <taxon>Dikarya</taxon>
        <taxon>Ascomycota</taxon>
        <taxon>Pezizomycotina</taxon>
        <taxon>Sordariomycetes</taxon>
        <taxon>Hypocreomycetidae</taxon>
        <taxon>Hypocreales</taxon>
        <taxon>Stachybotryaceae</taxon>
        <taxon>Stachybotrys</taxon>
    </lineage>
</organism>
<evidence type="ECO:0000313" key="5">
    <source>
        <dbReference type="Proteomes" id="UP000028524"/>
    </source>
</evidence>
<dbReference type="Pfam" id="PF12796">
    <property type="entry name" value="Ank_2"/>
    <property type="match status" value="1"/>
</dbReference>
<name>A0A084Q8K0_STAC4</name>
<evidence type="ECO:0000256" key="1">
    <source>
        <dbReference type="ARBA" id="ARBA00022737"/>
    </source>
</evidence>
<dbReference type="EMBL" id="KL660938">
    <property type="protein sequence ID" value="KFA60285.1"/>
    <property type="molecule type" value="Genomic_DNA"/>
</dbReference>
<keyword evidence="1" id="KW-0677">Repeat</keyword>
<dbReference type="SUPFAM" id="SSF52540">
    <property type="entry name" value="P-loop containing nucleoside triphosphate hydrolases"/>
    <property type="match status" value="1"/>
</dbReference>
<feature type="region of interest" description="Disordered" evidence="2">
    <location>
        <begin position="1"/>
        <end position="82"/>
    </location>
</feature>
<dbReference type="OMA" id="FTYASCY"/>
<proteinExistence type="predicted"/>
<dbReference type="OrthoDB" id="163438at2759"/>
<dbReference type="HOGENOM" id="CLU_008134_0_0_1"/>